<dbReference type="Gene3D" id="3.40.50.12700">
    <property type="match status" value="1"/>
</dbReference>
<proteinExistence type="predicted"/>
<accession>A0A3B4WVV8</accession>
<evidence type="ECO:0000313" key="1">
    <source>
        <dbReference type="Ensembl" id="ENSSLDP00000007127.1"/>
    </source>
</evidence>
<sequence length="146" mass="16652">MQPTAVIGDSIVRNIRAATTHRYPSTKAVNIVQQIPSLLSNHPHARNVVIHVGTNDIASQQSEMIKCDFNSIFFKYLRTAKNHFFFISGLIPSLHQGVGRFRRLLCLNTWLQSECSSHSIVLVDNFNLFWERASFSCWDTSPTYPE</sequence>
<name>A0A3B4WVV8_SERLL</name>
<evidence type="ECO:0008006" key="3">
    <source>
        <dbReference type="Google" id="ProtNLM"/>
    </source>
</evidence>
<dbReference type="GeneTree" id="ENSGT01080000258337"/>
<reference evidence="1" key="2">
    <citation type="submission" date="2025-09" db="UniProtKB">
        <authorList>
            <consortium name="Ensembl"/>
        </authorList>
    </citation>
    <scope>IDENTIFICATION</scope>
</reference>
<dbReference type="AlphaFoldDB" id="A0A3B4WVV8"/>
<dbReference type="Gene3D" id="3.40.50.12690">
    <property type="match status" value="1"/>
</dbReference>
<dbReference type="Proteomes" id="UP000261360">
    <property type="component" value="Unplaced"/>
</dbReference>
<protein>
    <recommendedName>
        <fullName evidence="3">SGNH hydrolase-type esterase domain-containing protein</fullName>
    </recommendedName>
</protein>
<dbReference type="Ensembl" id="ENSSLDT00000007352.1">
    <property type="protein sequence ID" value="ENSSLDP00000007127.1"/>
    <property type="gene ID" value="ENSSLDG00000005673.1"/>
</dbReference>
<dbReference type="SUPFAM" id="SSF52266">
    <property type="entry name" value="SGNH hydrolase"/>
    <property type="match status" value="1"/>
</dbReference>
<organism evidence="1 2">
    <name type="scientific">Seriola lalandi dorsalis</name>
    <dbReference type="NCBI Taxonomy" id="1841481"/>
    <lineage>
        <taxon>Eukaryota</taxon>
        <taxon>Metazoa</taxon>
        <taxon>Chordata</taxon>
        <taxon>Craniata</taxon>
        <taxon>Vertebrata</taxon>
        <taxon>Euteleostomi</taxon>
        <taxon>Actinopterygii</taxon>
        <taxon>Neopterygii</taxon>
        <taxon>Teleostei</taxon>
        <taxon>Neoteleostei</taxon>
        <taxon>Acanthomorphata</taxon>
        <taxon>Carangaria</taxon>
        <taxon>Carangiformes</taxon>
        <taxon>Carangidae</taxon>
        <taxon>Seriola</taxon>
    </lineage>
</organism>
<keyword evidence="2" id="KW-1185">Reference proteome</keyword>
<reference evidence="1" key="1">
    <citation type="submission" date="2025-08" db="UniProtKB">
        <authorList>
            <consortium name="Ensembl"/>
        </authorList>
    </citation>
    <scope>IDENTIFICATION</scope>
</reference>
<evidence type="ECO:0000313" key="2">
    <source>
        <dbReference type="Proteomes" id="UP000261360"/>
    </source>
</evidence>